<dbReference type="InterPro" id="IPR011231">
    <property type="entry name" value="Phage_VT1-Sakai_H0018"/>
</dbReference>
<accession>A0A4D7B7K9</accession>
<dbReference type="AlphaFoldDB" id="A0A4D7B7K9"/>
<evidence type="ECO:0000313" key="1">
    <source>
        <dbReference type="EMBL" id="QCI65636.1"/>
    </source>
</evidence>
<dbReference type="Pfam" id="PF09956">
    <property type="entry name" value="Phage_cement_2"/>
    <property type="match status" value="1"/>
</dbReference>
<keyword evidence="2" id="KW-1185">Reference proteome</keyword>
<dbReference type="Proteomes" id="UP000298781">
    <property type="component" value="Chromosome"/>
</dbReference>
<evidence type="ECO:0000313" key="2">
    <source>
        <dbReference type="Proteomes" id="UP000298781"/>
    </source>
</evidence>
<reference evidence="1 2" key="1">
    <citation type="submission" date="2019-04" db="EMBL/GenBank/DDBJ databases">
        <title>Phreatobacter aquaticus sp. nov.</title>
        <authorList>
            <person name="Choi A."/>
        </authorList>
    </citation>
    <scope>NUCLEOTIDE SEQUENCE [LARGE SCALE GENOMIC DNA]</scope>
    <source>
        <strain evidence="1 2">KCTC 52518</strain>
    </source>
</reference>
<name>A0A4D7B7K9_9HYPH</name>
<organism evidence="1 2">
    <name type="scientific">Phreatobacter stygius</name>
    <dbReference type="NCBI Taxonomy" id="1940610"/>
    <lineage>
        <taxon>Bacteria</taxon>
        <taxon>Pseudomonadati</taxon>
        <taxon>Pseudomonadota</taxon>
        <taxon>Alphaproteobacteria</taxon>
        <taxon>Hyphomicrobiales</taxon>
        <taxon>Phreatobacteraceae</taxon>
        <taxon>Phreatobacter</taxon>
    </lineage>
</organism>
<dbReference type="RefSeq" id="WP_136961082.1">
    <property type="nucleotide sequence ID" value="NZ_CP039690.1"/>
</dbReference>
<dbReference type="KEGG" id="pstg:E8M01_16330"/>
<proteinExistence type="predicted"/>
<protein>
    <submittedName>
        <fullName evidence="1">DUF2190 family protein</fullName>
    </submittedName>
</protein>
<gene>
    <name evidence="1" type="ORF">E8M01_16330</name>
</gene>
<sequence length="113" mass="11143">MHTQTFTHTFTATGSGVQRRFVNFAGAQAGAADPVLGVAMTDFAAGQPTAAHVLGVAAVESGAAVALGDGVTPDAQGRAVTDPTAAGAVAPNRVGRALNAVTAAGQTLFILIR</sequence>
<dbReference type="EMBL" id="CP039690">
    <property type="protein sequence ID" value="QCI65636.1"/>
    <property type="molecule type" value="Genomic_DNA"/>
</dbReference>